<feature type="compositionally biased region" description="Low complexity" evidence="11">
    <location>
        <begin position="759"/>
        <end position="769"/>
    </location>
</feature>
<feature type="domain" description="Protein export membrane protein SecD/SecF C-terminal" evidence="12">
    <location>
        <begin position="251"/>
        <end position="412"/>
    </location>
</feature>
<dbReference type="NCBIfam" id="TIGR00916">
    <property type="entry name" value="2A0604s01"/>
    <property type="match status" value="2"/>
</dbReference>
<dbReference type="EMBL" id="BOPG01000003">
    <property type="protein sequence ID" value="GIJ52776.1"/>
    <property type="molecule type" value="Genomic_DNA"/>
</dbReference>
<protein>
    <recommendedName>
        <fullName evidence="9 10">Multifunctional fusion protein</fullName>
    </recommendedName>
    <domain>
        <recommendedName>
            <fullName evidence="9">Protein translocase subunit SecD</fullName>
        </recommendedName>
    </domain>
    <domain>
        <recommendedName>
            <fullName evidence="10">Protein-export membrane protein SecF</fullName>
        </recommendedName>
    </domain>
</protein>
<comment type="caution">
    <text evidence="9">Lacks conserved residue(s) required for the propagation of feature annotation.</text>
</comment>
<dbReference type="PANTHER" id="PTHR30081">
    <property type="entry name" value="PROTEIN-EXPORT MEMBRANE PROTEIN SEC"/>
    <property type="match status" value="1"/>
</dbReference>
<dbReference type="PRINTS" id="PR01755">
    <property type="entry name" value="SECFTRNLCASE"/>
</dbReference>
<comment type="similarity">
    <text evidence="9">Belongs to the SecD/SecF family. SecD subfamily.</text>
</comment>
<dbReference type="InterPro" id="IPR048634">
    <property type="entry name" value="SecD_SecF_C"/>
</dbReference>
<evidence type="ECO:0000259" key="12">
    <source>
        <dbReference type="Pfam" id="PF02355"/>
    </source>
</evidence>
<evidence type="ECO:0000256" key="11">
    <source>
        <dbReference type="SAM" id="MobiDB-lite"/>
    </source>
</evidence>
<feature type="transmembrane region" description="Helical" evidence="9">
    <location>
        <begin position="598"/>
        <end position="619"/>
    </location>
</feature>
<evidence type="ECO:0000256" key="6">
    <source>
        <dbReference type="ARBA" id="ARBA00022989"/>
    </source>
</evidence>
<evidence type="ECO:0000256" key="2">
    <source>
        <dbReference type="ARBA" id="ARBA00022448"/>
    </source>
</evidence>
<dbReference type="Gene3D" id="1.20.1640.10">
    <property type="entry name" value="Multidrug efflux transporter AcrB transmembrane domain"/>
    <property type="match status" value="2"/>
</dbReference>
<comment type="subunit">
    <text evidence="9">Forms a complex with SecF. Part of the essential Sec protein translocation apparatus which comprises SecA, SecYEG and auxiliary proteins SecDF. Other proteins may also be involved.</text>
</comment>
<evidence type="ECO:0000313" key="15">
    <source>
        <dbReference type="EMBL" id="GIJ52776.1"/>
    </source>
</evidence>
<sequence length="769" mass="80353">MTRATTVRAVLALAVLAVSGWLVATRPPNLGLDLRGGTQIVLETKDGELAKANADTTDEALEVLRRRVDQLGVSEPSLARSGERRIIVELPGVTDPEEAVKVLGRTAQLTFHPVLGLADPAKSGSTTLIDEDGRDTLELGPAAIDGALIEEARAVTGQLGERTIDIEFRGRGPGAWQDLTGKAACAPVGDPTRRVAIVLDGKIISSPQVNPDIACDVGITGGRTSITGQFTADEAKDLALLVRAGGLPVPVEVIEQRIVGPSLGAAAIEASARAAVIGLIATILFIIAVYRLVGGLAAIALVAYGLISYAALLAIGATLTLPGLAGFVLAIGIAVDANVLVFERAREEHAEGRRSLSGSMTTGFKQAWSAIIDSNITTLLAAGLLFFLAAGPVRGFGVTLSIGVVASMFTALVLTRVLTGFALRRGLIKRHPKVSGLAGIGAVRRWLEAKGPDLMGRRRLWMGISAGLVVVALAGILVRDINWGVEFTGGRLVEYSTTDPVSVDKAREAVGDAGLDRAVVNASGDGNVSVRSGSFSDADESRVRAALAELGGGAERIRDETIGPSLGVELRNKALIALGVALLVQLAYLAIRFRWQWALATVLALAHDVILLVGAFAWFGRPVDGVFLAAVLTVIGYSVNDTVVVFDRVRELVRNPQRRQFATLANLGCLQTVPRTVNTGLGALFVLVALAVLGRDSLVDFAVALLIGIIAGTYSSVFLAAPLAIVFESRPGGLVGKLAVRASVKTTGGRAQQRRRAPTRTTPAASRKG</sequence>
<dbReference type="Pfam" id="PF21760">
    <property type="entry name" value="SecD_1st"/>
    <property type="match status" value="1"/>
</dbReference>
<dbReference type="NCBIfam" id="TIGR00966">
    <property type="entry name" value="transloc_SecF"/>
    <property type="match status" value="1"/>
</dbReference>
<dbReference type="Pfam" id="PF22599">
    <property type="entry name" value="SecDF_P1_head"/>
    <property type="match status" value="1"/>
</dbReference>
<feature type="region of interest" description="Disordered" evidence="11">
    <location>
        <begin position="746"/>
        <end position="769"/>
    </location>
</feature>
<dbReference type="GO" id="GO:0065002">
    <property type="term" value="P:intracellular protein transmembrane transport"/>
    <property type="evidence" value="ECO:0007669"/>
    <property type="project" value="UniProtKB-UniRule"/>
</dbReference>
<comment type="subcellular location">
    <subcellularLocation>
        <location evidence="1 9">Cell membrane</location>
        <topology evidence="1 9">Multi-pass membrane protein</topology>
    </subcellularLocation>
</comment>
<feature type="transmembrane region" description="Helical" evidence="9">
    <location>
        <begin position="625"/>
        <end position="646"/>
    </location>
</feature>
<feature type="transmembrane region" description="Helical" evidence="9">
    <location>
        <begin position="270"/>
        <end position="290"/>
    </location>
</feature>
<dbReference type="Pfam" id="PF02355">
    <property type="entry name" value="SecD_SecF_C"/>
    <property type="match status" value="2"/>
</dbReference>
<evidence type="ECO:0000259" key="14">
    <source>
        <dbReference type="Pfam" id="PF22599"/>
    </source>
</evidence>
<dbReference type="RefSeq" id="WP_203986149.1">
    <property type="nucleotide sequence ID" value="NZ_BOPG01000003.1"/>
</dbReference>
<comment type="function">
    <text evidence="9">Part of the Sec protein translocase complex. Interacts with the SecYEG preprotein conducting channel. SecDF uses the proton motive force (PMF) to complete protein translocation after the ATP-dependent function of SecA.</text>
</comment>
<dbReference type="HAMAP" id="MF_01463_B">
    <property type="entry name" value="SecD_B"/>
    <property type="match status" value="1"/>
</dbReference>
<dbReference type="InterPro" id="IPR005791">
    <property type="entry name" value="SecD"/>
</dbReference>
<dbReference type="PANTHER" id="PTHR30081:SF1">
    <property type="entry name" value="PROTEIN TRANSLOCASE SUBUNIT SECD"/>
    <property type="match status" value="1"/>
</dbReference>
<dbReference type="InterPro" id="IPR048631">
    <property type="entry name" value="SecD_1st"/>
</dbReference>
<feature type="domain" description="Protein export membrane protein SecD/SecF C-terminal" evidence="12">
    <location>
        <begin position="544"/>
        <end position="728"/>
    </location>
</feature>
<keyword evidence="5 9" id="KW-0653">Protein transport</keyword>
<evidence type="ECO:0000256" key="3">
    <source>
        <dbReference type="ARBA" id="ARBA00022475"/>
    </source>
</evidence>
<dbReference type="Gene3D" id="3.30.70.3400">
    <property type="match status" value="1"/>
</dbReference>
<dbReference type="InterPro" id="IPR022646">
    <property type="entry name" value="SecD/SecF_CS"/>
</dbReference>
<evidence type="ECO:0000256" key="9">
    <source>
        <dbReference type="HAMAP-Rule" id="MF_01463"/>
    </source>
</evidence>
<evidence type="ECO:0000256" key="5">
    <source>
        <dbReference type="ARBA" id="ARBA00022927"/>
    </source>
</evidence>
<proteinExistence type="inferred from homology"/>
<evidence type="ECO:0000256" key="10">
    <source>
        <dbReference type="HAMAP-Rule" id="MF_01464"/>
    </source>
</evidence>
<dbReference type="Pfam" id="PF07549">
    <property type="entry name" value="Sec_GG"/>
    <property type="match status" value="2"/>
</dbReference>
<name>A0A8J3YZZ1_9ACTN</name>
<comment type="subunit">
    <text evidence="10">Forms a complex with SecD. Part of the essential Sec protein translocation apparatus which comprises SecA, SecYEG and auxiliary proteins SecDF. Other proteins may also be involved.</text>
</comment>
<dbReference type="InterPro" id="IPR022813">
    <property type="entry name" value="SecD/SecF_arch_bac"/>
</dbReference>
<evidence type="ECO:0000259" key="13">
    <source>
        <dbReference type="Pfam" id="PF21760"/>
    </source>
</evidence>
<keyword evidence="16" id="KW-1185">Reference proteome</keyword>
<comment type="similarity">
    <text evidence="10">Belongs to the SecD/SecF family. SecF subfamily.</text>
</comment>
<keyword evidence="8 9" id="KW-0472">Membrane</keyword>
<evidence type="ECO:0000256" key="8">
    <source>
        <dbReference type="ARBA" id="ARBA00023136"/>
    </source>
</evidence>
<dbReference type="InterPro" id="IPR055344">
    <property type="entry name" value="SecD_SecF_C_bact"/>
</dbReference>
<evidence type="ECO:0000256" key="1">
    <source>
        <dbReference type="ARBA" id="ARBA00004651"/>
    </source>
</evidence>
<keyword evidence="4 9" id="KW-0812">Transmembrane</keyword>
<keyword evidence="6 9" id="KW-1133">Transmembrane helix</keyword>
<feature type="domain" description="Protein translocase subunit SecDF P1" evidence="13">
    <location>
        <begin position="58"/>
        <end position="114"/>
    </location>
</feature>
<accession>A0A8J3YZZ1</accession>
<dbReference type="InterPro" id="IPR054384">
    <property type="entry name" value="SecDF_P1_head"/>
</dbReference>
<dbReference type="GO" id="GO:0005886">
    <property type="term" value="C:plasma membrane"/>
    <property type="evidence" value="ECO:0007669"/>
    <property type="project" value="UniProtKB-SubCell"/>
</dbReference>
<evidence type="ECO:0000313" key="16">
    <source>
        <dbReference type="Proteomes" id="UP000612585"/>
    </source>
</evidence>
<dbReference type="Gene3D" id="3.30.1360.200">
    <property type="match status" value="1"/>
</dbReference>
<comment type="caution">
    <text evidence="15">The sequence shown here is derived from an EMBL/GenBank/DDBJ whole genome shotgun (WGS) entry which is preliminary data.</text>
</comment>
<evidence type="ECO:0000256" key="7">
    <source>
        <dbReference type="ARBA" id="ARBA00023010"/>
    </source>
</evidence>
<organism evidence="15 16">
    <name type="scientific">Virgisporangium aurantiacum</name>
    <dbReference type="NCBI Taxonomy" id="175570"/>
    <lineage>
        <taxon>Bacteria</taxon>
        <taxon>Bacillati</taxon>
        <taxon>Actinomycetota</taxon>
        <taxon>Actinomycetes</taxon>
        <taxon>Micromonosporales</taxon>
        <taxon>Micromonosporaceae</taxon>
        <taxon>Virgisporangium</taxon>
    </lineage>
</organism>
<dbReference type="Proteomes" id="UP000612585">
    <property type="component" value="Unassembled WGS sequence"/>
</dbReference>
<dbReference type="NCBIfam" id="TIGR01129">
    <property type="entry name" value="secD"/>
    <property type="match status" value="1"/>
</dbReference>
<feature type="transmembrane region" description="Helical" evidence="9">
    <location>
        <begin position="701"/>
        <end position="727"/>
    </location>
</feature>
<dbReference type="AlphaFoldDB" id="A0A8J3YZZ1"/>
<gene>
    <name evidence="10" type="primary">secF</name>
    <name evidence="9" type="synonym">secD</name>
    <name evidence="15" type="ORF">Vau01_002920</name>
</gene>
<keyword evidence="2 9" id="KW-0813">Transport</keyword>
<dbReference type="NCBIfam" id="NF009583">
    <property type="entry name" value="PRK13024.1-3"/>
    <property type="match status" value="1"/>
</dbReference>
<feature type="transmembrane region" description="Helical" evidence="9">
    <location>
        <begin position="460"/>
        <end position="478"/>
    </location>
</feature>
<dbReference type="InterPro" id="IPR022645">
    <property type="entry name" value="SecD/SecF_bac"/>
</dbReference>
<dbReference type="InterPro" id="IPR005665">
    <property type="entry name" value="SecF_bac"/>
</dbReference>
<reference evidence="15" key="1">
    <citation type="submission" date="2021-01" db="EMBL/GenBank/DDBJ databases">
        <title>Whole genome shotgun sequence of Virgisporangium aurantiacum NBRC 16421.</title>
        <authorList>
            <person name="Komaki H."/>
            <person name="Tamura T."/>
        </authorList>
    </citation>
    <scope>NUCLEOTIDE SEQUENCE</scope>
    <source>
        <strain evidence="15">NBRC 16421</strain>
    </source>
</reference>
<dbReference type="GO" id="GO:0015450">
    <property type="term" value="F:protein-transporting ATPase activity"/>
    <property type="evidence" value="ECO:0007669"/>
    <property type="project" value="InterPro"/>
</dbReference>
<feature type="transmembrane region" description="Helical" evidence="9">
    <location>
        <begin position="297"/>
        <end position="318"/>
    </location>
</feature>
<feature type="transmembrane region" description="Helical" evidence="9">
    <location>
        <begin position="366"/>
        <end position="390"/>
    </location>
</feature>
<dbReference type="GO" id="GO:0006605">
    <property type="term" value="P:protein targeting"/>
    <property type="evidence" value="ECO:0007669"/>
    <property type="project" value="UniProtKB-UniRule"/>
</dbReference>
<dbReference type="HAMAP" id="MF_01464_B">
    <property type="entry name" value="SecF_B"/>
    <property type="match status" value="1"/>
</dbReference>
<keyword evidence="3 9" id="KW-1003">Cell membrane</keyword>
<feature type="domain" description="SecDF P1 head subdomain" evidence="14">
    <location>
        <begin position="139"/>
        <end position="249"/>
    </location>
</feature>
<feature type="transmembrane region" description="Helical" evidence="9">
    <location>
        <begin position="677"/>
        <end position="695"/>
    </location>
</feature>
<dbReference type="SUPFAM" id="SSF82866">
    <property type="entry name" value="Multidrug efflux transporter AcrB transmembrane domain"/>
    <property type="match status" value="2"/>
</dbReference>
<feature type="transmembrane region" description="Helical" evidence="9">
    <location>
        <begin position="396"/>
        <end position="423"/>
    </location>
</feature>
<feature type="transmembrane region" description="Helical" evidence="9">
    <location>
        <begin position="574"/>
        <end position="591"/>
    </location>
</feature>
<feature type="transmembrane region" description="Helical" evidence="9">
    <location>
        <begin position="324"/>
        <end position="345"/>
    </location>
</feature>
<dbReference type="GO" id="GO:0043952">
    <property type="term" value="P:protein transport by the Sec complex"/>
    <property type="evidence" value="ECO:0007669"/>
    <property type="project" value="UniProtKB-UniRule"/>
</dbReference>
<keyword evidence="7 9" id="KW-0811">Translocation</keyword>
<evidence type="ECO:0000256" key="4">
    <source>
        <dbReference type="ARBA" id="ARBA00022692"/>
    </source>
</evidence>